<keyword evidence="15" id="KW-0902">Two-component regulatory system</keyword>
<dbReference type="SUPFAM" id="SSF47384">
    <property type="entry name" value="Homodimeric domain of signal transducing histidine kinase"/>
    <property type="match status" value="1"/>
</dbReference>
<keyword evidence="13" id="KW-0067">ATP-binding</keyword>
<comment type="subcellular location">
    <subcellularLocation>
        <location evidence="2">Cell membrane</location>
    </subcellularLocation>
</comment>
<evidence type="ECO:0000256" key="18">
    <source>
        <dbReference type="SAM" id="MobiDB-lite"/>
    </source>
</evidence>
<evidence type="ECO:0000256" key="10">
    <source>
        <dbReference type="ARBA" id="ARBA00022692"/>
    </source>
</evidence>
<dbReference type="GO" id="GO:0004721">
    <property type="term" value="F:phosphoprotein phosphatase activity"/>
    <property type="evidence" value="ECO:0007669"/>
    <property type="project" value="InterPro"/>
</dbReference>
<keyword evidence="22" id="KW-1185">Reference proteome</keyword>
<dbReference type="OrthoDB" id="9813151at2"/>
<dbReference type="InterPro" id="IPR014310">
    <property type="entry name" value="Sig_transdc_His_kinase_PhoR"/>
</dbReference>
<evidence type="ECO:0000256" key="5">
    <source>
        <dbReference type="ARBA" id="ARBA00022448"/>
    </source>
</evidence>
<dbReference type="Pfam" id="PF02518">
    <property type="entry name" value="HATPase_c"/>
    <property type="match status" value="1"/>
</dbReference>
<dbReference type="RefSeq" id="WP_115466914.1">
    <property type="nucleotide sequence ID" value="NZ_QKRA01000002.1"/>
</dbReference>
<evidence type="ECO:0000256" key="14">
    <source>
        <dbReference type="ARBA" id="ARBA00022989"/>
    </source>
</evidence>
<dbReference type="AlphaFoldDB" id="A0A370UAQ0"/>
<dbReference type="Pfam" id="PF00512">
    <property type="entry name" value="HisKA"/>
    <property type="match status" value="1"/>
</dbReference>
<evidence type="ECO:0000259" key="19">
    <source>
        <dbReference type="PROSITE" id="PS50109"/>
    </source>
</evidence>
<evidence type="ECO:0000256" key="7">
    <source>
        <dbReference type="ARBA" id="ARBA00022553"/>
    </source>
</evidence>
<dbReference type="PANTHER" id="PTHR45453:SF1">
    <property type="entry name" value="PHOSPHATE REGULON SENSOR PROTEIN PHOR"/>
    <property type="match status" value="1"/>
</dbReference>
<dbReference type="SMART" id="SM00388">
    <property type="entry name" value="HisKA"/>
    <property type="match status" value="1"/>
</dbReference>
<dbReference type="Gene3D" id="3.30.450.20">
    <property type="entry name" value="PAS domain"/>
    <property type="match status" value="1"/>
</dbReference>
<dbReference type="EC" id="2.7.13.3" evidence="3"/>
<evidence type="ECO:0000313" key="21">
    <source>
        <dbReference type="EMBL" id="RDL44876.1"/>
    </source>
</evidence>
<dbReference type="CDD" id="cd00082">
    <property type="entry name" value="HisKA"/>
    <property type="match status" value="1"/>
</dbReference>
<organism evidence="21 22">
    <name type="scientific">Marinomonas piezotolerans</name>
    <dbReference type="NCBI Taxonomy" id="2213058"/>
    <lineage>
        <taxon>Bacteria</taxon>
        <taxon>Pseudomonadati</taxon>
        <taxon>Pseudomonadota</taxon>
        <taxon>Gammaproteobacteria</taxon>
        <taxon>Oceanospirillales</taxon>
        <taxon>Oceanospirillaceae</taxon>
        <taxon>Marinomonas</taxon>
    </lineage>
</organism>
<comment type="catalytic activity">
    <reaction evidence="1">
        <text>ATP + protein L-histidine = ADP + protein N-phospho-L-histidine.</text>
        <dbReference type="EC" id="2.7.13.3"/>
    </reaction>
</comment>
<evidence type="ECO:0000256" key="3">
    <source>
        <dbReference type="ARBA" id="ARBA00012438"/>
    </source>
</evidence>
<dbReference type="GO" id="GO:0016036">
    <property type="term" value="P:cellular response to phosphate starvation"/>
    <property type="evidence" value="ECO:0007669"/>
    <property type="project" value="TreeGrafter"/>
</dbReference>
<evidence type="ECO:0000256" key="1">
    <source>
        <dbReference type="ARBA" id="ARBA00000085"/>
    </source>
</evidence>
<dbReference type="Gene3D" id="1.10.287.130">
    <property type="match status" value="1"/>
</dbReference>
<dbReference type="Proteomes" id="UP000254326">
    <property type="component" value="Unassembled WGS sequence"/>
</dbReference>
<dbReference type="PROSITE" id="PS50112">
    <property type="entry name" value="PAS"/>
    <property type="match status" value="1"/>
</dbReference>
<keyword evidence="14" id="KW-1133">Transmembrane helix</keyword>
<evidence type="ECO:0000256" key="11">
    <source>
        <dbReference type="ARBA" id="ARBA00022741"/>
    </source>
</evidence>
<evidence type="ECO:0000259" key="20">
    <source>
        <dbReference type="PROSITE" id="PS50112"/>
    </source>
</evidence>
<dbReference type="Pfam" id="PF11808">
    <property type="entry name" value="PhoR"/>
    <property type="match status" value="1"/>
</dbReference>
<dbReference type="InterPro" id="IPR036890">
    <property type="entry name" value="HATPase_C_sf"/>
</dbReference>
<dbReference type="InterPro" id="IPR035965">
    <property type="entry name" value="PAS-like_dom_sf"/>
</dbReference>
<dbReference type="InterPro" id="IPR050351">
    <property type="entry name" value="BphY/WalK/GraS-like"/>
</dbReference>
<dbReference type="Gene3D" id="3.30.565.10">
    <property type="entry name" value="Histidine kinase-like ATPase, C-terminal domain"/>
    <property type="match status" value="1"/>
</dbReference>
<keyword evidence="9" id="KW-0808">Transferase</keyword>
<gene>
    <name evidence="21" type="primary">phoR</name>
    <name evidence="21" type="ORF">DN730_04470</name>
</gene>
<keyword evidence="8" id="KW-0592">Phosphate transport</keyword>
<dbReference type="InterPro" id="IPR003594">
    <property type="entry name" value="HATPase_dom"/>
</dbReference>
<comment type="caution">
    <text evidence="21">The sequence shown here is derived from an EMBL/GenBank/DDBJ whole genome shotgun (WGS) entry which is preliminary data.</text>
</comment>
<keyword evidence="10" id="KW-0812">Transmembrane</keyword>
<dbReference type="EMBL" id="QKRA01000002">
    <property type="protein sequence ID" value="RDL44876.1"/>
    <property type="molecule type" value="Genomic_DNA"/>
</dbReference>
<dbReference type="InterPro" id="IPR004358">
    <property type="entry name" value="Sig_transdc_His_kin-like_C"/>
</dbReference>
<name>A0A370UAQ0_9GAMM</name>
<keyword evidence="6" id="KW-1003">Cell membrane</keyword>
<dbReference type="SMART" id="SM00387">
    <property type="entry name" value="HATPase_c"/>
    <property type="match status" value="1"/>
</dbReference>
<evidence type="ECO:0000256" key="16">
    <source>
        <dbReference type="ARBA" id="ARBA00023136"/>
    </source>
</evidence>
<evidence type="ECO:0000256" key="9">
    <source>
        <dbReference type="ARBA" id="ARBA00022679"/>
    </source>
</evidence>
<evidence type="ECO:0000256" key="6">
    <source>
        <dbReference type="ARBA" id="ARBA00022475"/>
    </source>
</evidence>
<dbReference type="SUPFAM" id="SSF55874">
    <property type="entry name" value="ATPase domain of HSP90 chaperone/DNA topoisomerase II/histidine kinase"/>
    <property type="match status" value="1"/>
</dbReference>
<dbReference type="PROSITE" id="PS50109">
    <property type="entry name" value="HIS_KIN"/>
    <property type="match status" value="1"/>
</dbReference>
<dbReference type="NCBIfam" id="TIGR02966">
    <property type="entry name" value="phoR_proteo"/>
    <property type="match status" value="1"/>
</dbReference>
<protein>
    <recommendedName>
        <fullName evidence="4">Phosphate regulon sensor protein PhoR</fullName>
        <ecNumber evidence="3">2.7.13.3</ecNumber>
    </recommendedName>
</protein>
<dbReference type="InterPro" id="IPR021766">
    <property type="entry name" value="PhoR_N"/>
</dbReference>
<feature type="domain" description="PAS" evidence="20">
    <location>
        <begin position="87"/>
        <end position="131"/>
    </location>
</feature>
<proteinExistence type="predicted"/>
<keyword evidence="5" id="KW-0813">Transport</keyword>
<evidence type="ECO:0000256" key="12">
    <source>
        <dbReference type="ARBA" id="ARBA00022777"/>
    </source>
</evidence>
<dbReference type="InterPro" id="IPR036097">
    <property type="entry name" value="HisK_dim/P_sf"/>
</dbReference>
<sequence length="458" mass="52097">MKQTWRQAILTWVSGLAAVLVIGFVIDRILATTLLYTLGTLYWQLYQLYKFQAWLRRSGKSAPPEASGIWGEVFDSVYRLQKKQRKSKRRMRQALNRIENSTAALKEGVIMADSNGNLEWWNNSAGLLLGLMRPVDRGQPITNILRNPEFFRYFSQKRFGEPLVIKSPSKEGVYLEVQTTLYDQNDHLIFIRDVTRLYLLEQMRKDFVANASHELKTPLTVIKGYLETLSMFKDSLPASMQRGIVSMTDQSQRMEHLIEDLLLLSRLETNEKREEHQWHSIQDVLETIERTVKPIISENHTLTVSVPNDSYLYGAHSELYSAFSNLIVNAIKYSPNGGQISVIWENNEHSGVFSVADQGLGIDPRFIPRLTERFFRVDKGRGSSTGGTGLGLAIVKHVLIHHNAKLQISSQPNIGSTFSCHFPIDRVRQDAMLASVAANNQEPETIDSQSSTKEVISR</sequence>
<evidence type="ECO:0000256" key="13">
    <source>
        <dbReference type="ARBA" id="ARBA00022840"/>
    </source>
</evidence>
<evidence type="ECO:0000256" key="2">
    <source>
        <dbReference type="ARBA" id="ARBA00004236"/>
    </source>
</evidence>
<evidence type="ECO:0000256" key="4">
    <source>
        <dbReference type="ARBA" id="ARBA00019665"/>
    </source>
</evidence>
<dbReference type="PANTHER" id="PTHR45453">
    <property type="entry name" value="PHOSPHATE REGULON SENSOR PROTEIN PHOR"/>
    <property type="match status" value="1"/>
</dbReference>
<dbReference type="InterPro" id="IPR003661">
    <property type="entry name" value="HisK_dim/P_dom"/>
</dbReference>
<comment type="function">
    <text evidence="17">Member of the two-component regulatory system PhoR/PhoB involved in the phosphate regulon genes expression. PhoR may function as a membrane-associated protein kinase that phosphorylates PhoB in response to environmental signals.</text>
</comment>
<keyword evidence="16" id="KW-0472">Membrane</keyword>
<dbReference type="GO" id="GO:0005886">
    <property type="term" value="C:plasma membrane"/>
    <property type="evidence" value="ECO:0007669"/>
    <property type="project" value="UniProtKB-SubCell"/>
</dbReference>
<evidence type="ECO:0000313" key="22">
    <source>
        <dbReference type="Proteomes" id="UP000254326"/>
    </source>
</evidence>
<feature type="domain" description="Histidine kinase" evidence="19">
    <location>
        <begin position="210"/>
        <end position="426"/>
    </location>
</feature>
<dbReference type="FunFam" id="1.10.287.130:FF:000001">
    <property type="entry name" value="Two-component sensor histidine kinase"/>
    <property type="match status" value="1"/>
</dbReference>
<dbReference type="InterPro" id="IPR005467">
    <property type="entry name" value="His_kinase_dom"/>
</dbReference>
<reference evidence="21 22" key="1">
    <citation type="submission" date="2018-06" db="EMBL/GenBank/DDBJ databases">
        <title>Marinomonas sp. YLB-05 draft genome sequence.</title>
        <authorList>
            <person name="Yu L."/>
            <person name="Tang X."/>
        </authorList>
    </citation>
    <scope>NUCLEOTIDE SEQUENCE [LARGE SCALE GENOMIC DNA]</scope>
    <source>
        <strain evidence="21 22">YLB-05</strain>
    </source>
</reference>
<dbReference type="SUPFAM" id="SSF55785">
    <property type="entry name" value="PYP-like sensor domain (PAS domain)"/>
    <property type="match status" value="1"/>
</dbReference>
<evidence type="ECO:0000256" key="15">
    <source>
        <dbReference type="ARBA" id="ARBA00023012"/>
    </source>
</evidence>
<dbReference type="PRINTS" id="PR00344">
    <property type="entry name" value="BCTRLSENSOR"/>
</dbReference>
<dbReference type="InterPro" id="IPR000014">
    <property type="entry name" value="PAS"/>
</dbReference>
<dbReference type="GO" id="GO:0006817">
    <property type="term" value="P:phosphate ion transport"/>
    <property type="evidence" value="ECO:0007669"/>
    <property type="project" value="UniProtKB-KW"/>
</dbReference>
<accession>A0A370UAQ0</accession>
<feature type="region of interest" description="Disordered" evidence="18">
    <location>
        <begin position="438"/>
        <end position="458"/>
    </location>
</feature>
<evidence type="ECO:0000256" key="8">
    <source>
        <dbReference type="ARBA" id="ARBA00022592"/>
    </source>
</evidence>
<keyword evidence="11" id="KW-0547">Nucleotide-binding</keyword>
<keyword evidence="12 21" id="KW-0418">Kinase</keyword>
<dbReference type="GO" id="GO:0000155">
    <property type="term" value="F:phosphorelay sensor kinase activity"/>
    <property type="evidence" value="ECO:0007669"/>
    <property type="project" value="InterPro"/>
</dbReference>
<evidence type="ECO:0000256" key="17">
    <source>
        <dbReference type="ARBA" id="ARBA00025207"/>
    </source>
</evidence>
<keyword evidence="7" id="KW-0597">Phosphoprotein</keyword>
<dbReference type="GO" id="GO:0005524">
    <property type="term" value="F:ATP binding"/>
    <property type="evidence" value="ECO:0007669"/>
    <property type="project" value="UniProtKB-KW"/>
</dbReference>